<feature type="transmembrane region" description="Helical" evidence="8">
    <location>
        <begin position="32"/>
        <end position="50"/>
    </location>
</feature>
<accession>A0A2H1L0W5</accession>
<keyword evidence="4 8" id="KW-0812">Transmembrane</keyword>
<dbReference type="GO" id="GO:0005886">
    <property type="term" value="C:plasma membrane"/>
    <property type="evidence" value="ECO:0007669"/>
    <property type="project" value="UniProtKB-SubCell"/>
</dbReference>
<gene>
    <name evidence="10" type="ORF">BJEO58_00114</name>
</gene>
<dbReference type="GO" id="GO:0030001">
    <property type="term" value="P:metal ion transport"/>
    <property type="evidence" value="ECO:0007669"/>
    <property type="project" value="UniProtKB-ARBA"/>
</dbReference>
<feature type="transmembrane region" description="Helical" evidence="8">
    <location>
        <begin position="388"/>
        <end position="411"/>
    </location>
</feature>
<keyword evidence="9" id="KW-0732">Signal</keyword>
<organism evidence="10 11">
    <name type="scientific">Brevibacterium jeotgali</name>
    <dbReference type="NCBI Taxonomy" id="1262550"/>
    <lineage>
        <taxon>Bacteria</taxon>
        <taxon>Bacillati</taxon>
        <taxon>Actinomycetota</taxon>
        <taxon>Actinomycetes</taxon>
        <taxon>Micrococcales</taxon>
        <taxon>Brevibacteriaceae</taxon>
        <taxon>Brevibacterium</taxon>
    </lineage>
</organism>
<comment type="subcellular location">
    <subcellularLocation>
        <location evidence="1">Cell membrane</location>
        <topology evidence="1">Multi-pass membrane protein</topology>
    </subcellularLocation>
</comment>
<evidence type="ECO:0000313" key="10">
    <source>
        <dbReference type="EMBL" id="SMY10544.1"/>
    </source>
</evidence>
<evidence type="ECO:0000256" key="7">
    <source>
        <dbReference type="ARBA" id="ARBA00023136"/>
    </source>
</evidence>
<evidence type="ECO:0000313" key="11">
    <source>
        <dbReference type="Proteomes" id="UP000234462"/>
    </source>
</evidence>
<evidence type="ECO:0000256" key="5">
    <source>
        <dbReference type="ARBA" id="ARBA00022989"/>
    </source>
</evidence>
<evidence type="ECO:0000256" key="1">
    <source>
        <dbReference type="ARBA" id="ARBA00004651"/>
    </source>
</evidence>
<dbReference type="PANTHER" id="PTHR32024:SF1">
    <property type="entry name" value="KTR SYSTEM POTASSIUM UPTAKE PROTEIN B"/>
    <property type="match status" value="1"/>
</dbReference>
<dbReference type="Proteomes" id="UP000234462">
    <property type="component" value="Unassembled WGS sequence"/>
</dbReference>
<dbReference type="AlphaFoldDB" id="A0A2H1L0W5"/>
<name>A0A2H1L0W5_9MICO</name>
<keyword evidence="7 8" id="KW-0472">Membrane</keyword>
<feature type="transmembrane region" description="Helical" evidence="8">
    <location>
        <begin position="176"/>
        <end position="202"/>
    </location>
</feature>
<reference evidence="11" key="1">
    <citation type="submission" date="2017-03" db="EMBL/GenBank/DDBJ databases">
        <authorList>
            <person name="Monnet C."/>
        </authorList>
    </citation>
    <scope>NUCLEOTIDE SEQUENCE [LARGE SCALE GENOMIC DNA]</scope>
    <source>
        <strain evidence="11">SJ5-8</strain>
    </source>
</reference>
<feature type="transmembrane region" description="Helical" evidence="8">
    <location>
        <begin position="214"/>
        <end position="233"/>
    </location>
</feature>
<keyword evidence="3" id="KW-1003">Cell membrane</keyword>
<feature type="transmembrane region" description="Helical" evidence="8">
    <location>
        <begin position="332"/>
        <end position="356"/>
    </location>
</feature>
<keyword evidence="6" id="KW-0406">Ion transport</keyword>
<dbReference type="GO" id="GO:0008324">
    <property type="term" value="F:monoatomic cation transmembrane transporter activity"/>
    <property type="evidence" value="ECO:0007669"/>
    <property type="project" value="InterPro"/>
</dbReference>
<evidence type="ECO:0000256" key="3">
    <source>
        <dbReference type="ARBA" id="ARBA00022475"/>
    </source>
</evidence>
<protein>
    <submittedName>
        <fullName evidence="10">Trk-type K+ transport system, membrane component</fullName>
    </submittedName>
</protein>
<evidence type="ECO:0000256" key="4">
    <source>
        <dbReference type="ARBA" id="ARBA00022692"/>
    </source>
</evidence>
<feature type="chain" id="PRO_5038426191" evidence="9">
    <location>
        <begin position="22"/>
        <end position="430"/>
    </location>
</feature>
<keyword evidence="5 8" id="KW-1133">Transmembrane helix</keyword>
<evidence type="ECO:0000256" key="6">
    <source>
        <dbReference type="ARBA" id="ARBA00023065"/>
    </source>
</evidence>
<dbReference type="EMBL" id="FXZM01000001">
    <property type="protein sequence ID" value="SMY10544.1"/>
    <property type="molecule type" value="Genomic_DNA"/>
</dbReference>
<dbReference type="PANTHER" id="PTHR32024">
    <property type="entry name" value="TRK SYSTEM POTASSIUM UPTAKE PROTEIN TRKG-RELATED"/>
    <property type="match status" value="1"/>
</dbReference>
<keyword evidence="2" id="KW-0813">Transport</keyword>
<feature type="transmembrane region" description="Helical" evidence="8">
    <location>
        <begin position="111"/>
        <end position="132"/>
    </location>
</feature>
<feature type="transmembrane region" description="Helical" evidence="8">
    <location>
        <begin position="283"/>
        <end position="311"/>
    </location>
</feature>
<proteinExistence type="predicted"/>
<keyword evidence="11" id="KW-1185">Reference proteome</keyword>
<sequence>MAGFALVAAVCSVLLALPVAARGPGSASVADAVLVAVSAVSVTGLTSVVTEQQWSSFGLGVITIAIQVGGIGILTAASLLGMAMSKRLGVRQRLLAAQATGASQLGQVGSLLRVVLLTMIAAEVVVTLLLLPRFLLRGEGVWEALWHAVFYAVSSFNNAGFTVHPGGMEHFADDPWILGVIGTAVFIGSLGFPVVFVMSVFWRTPRGWDLHTKLTLTVSAALVLVGWALLLVFETGNPRTLADTGPVATAGEVLFLSVMSRSGGFTTMDVQSMTQTSHVLLDVLMFIGGGSGSTAGGIKVTTLAVLVLASVSEARGLTDTTAFRRRIDPSSIRLAITVLLAGAGTVLLGTVVMLNVTDEPLDLVLFEVVSAFATCGLSVGVTERAPDAGLHVLSALMLIGRLGTITLASALSQRSQSRRYRYAEERPIVG</sequence>
<dbReference type="InterPro" id="IPR003445">
    <property type="entry name" value="Cat_transpt"/>
</dbReference>
<evidence type="ECO:0000256" key="8">
    <source>
        <dbReference type="SAM" id="Phobius"/>
    </source>
</evidence>
<evidence type="ECO:0000256" key="9">
    <source>
        <dbReference type="SAM" id="SignalP"/>
    </source>
</evidence>
<evidence type="ECO:0000256" key="2">
    <source>
        <dbReference type="ARBA" id="ARBA00022448"/>
    </source>
</evidence>
<dbReference type="Pfam" id="PF02386">
    <property type="entry name" value="TrkH"/>
    <property type="match status" value="1"/>
</dbReference>
<feature type="signal peptide" evidence="9">
    <location>
        <begin position="1"/>
        <end position="21"/>
    </location>
</feature>
<feature type="transmembrane region" description="Helical" evidence="8">
    <location>
        <begin position="144"/>
        <end position="164"/>
    </location>
</feature>
<feature type="transmembrane region" description="Helical" evidence="8">
    <location>
        <begin position="57"/>
        <end position="84"/>
    </location>
</feature>